<dbReference type="PROSITE" id="PS01188">
    <property type="entry name" value="ELO"/>
    <property type="match status" value="1"/>
</dbReference>
<dbReference type="OMA" id="WIGFGQA"/>
<dbReference type="GO" id="GO:0019367">
    <property type="term" value="P:fatty acid elongation, saturated fatty acid"/>
    <property type="evidence" value="ECO:0007669"/>
    <property type="project" value="TreeGrafter"/>
</dbReference>
<dbReference type="GO" id="GO:0034626">
    <property type="term" value="P:fatty acid elongation, polyunsaturated fatty acid"/>
    <property type="evidence" value="ECO:0007669"/>
    <property type="project" value="TreeGrafter"/>
</dbReference>
<dbReference type="Proteomes" id="UP000682892">
    <property type="component" value="Unassembled WGS sequence"/>
</dbReference>
<evidence type="ECO:0000256" key="6">
    <source>
        <dbReference type="ARBA" id="ARBA00022989"/>
    </source>
</evidence>
<evidence type="ECO:0000313" key="12">
    <source>
        <dbReference type="Proteomes" id="UP000682892"/>
    </source>
</evidence>
<dbReference type="EC" id="2.3.1.199" evidence="10"/>
<evidence type="ECO:0000256" key="10">
    <source>
        <dbReference type="RuleBase" id="RU361115"/>
    </source>
</evidence>
<dbReference type="GO" id="GO:0034625">
    <property type="term" value="P:fatty acid elongation, monounsaturated fatty acid"/>
    <property type="evidence" value="ECO:0007669"/>
    <property type="project" value="TreeGrafter"/>
</dbReference>
<reference evidence="11" key="2">
    <citation type="journal article" date="2007" name="Science">
        <title>Genome sequence of Aedes aegypti, a major arbovirus vector.</title>
        <authorList>
            <person name="Nene V."/>
            <person name="Wortman J.R."/>
            <person name="Lawson D."/>
            <person name="Haas B."/>
            <person name="Kodira C."/>
            <person name="Tu Z.J."/>
            <person name="Loftus B."/>
            <person name="Xi Z."/>
            <person name="Megy K."/>
            <person name="Grabherr M."/>
            <person name="Ren Q."/>
            <person name="Zdobnov E.M."/>
            <person name="Lobo N.F."/>
            <person name="Campbell K.S."/>
            <person name="Brown S.E."/>
            <person name="Bonaldo M.F."/>
            <person name="Zhu J."/>
            <person name="Sinkins S.P."/>
            <person name="Hogenkamp D.G."/>
            <person name="Amedeo P."/>
            <person name="Arensburger P."/>
            <person name="Atkinson P.W."/>
            <person name="Bidwell S."/>
            <person name="Biedler J."/>
            <person name="Birney E."/>
            <person name="Bruggner R.V."/>
            <person name="Costas J."/>
            <person name="Coy M.R."/>
            <person name="Crabtree J."/>
            <person name="Crawford M."/>
            <person name="Debruyn B."/>
            <person name="Decaprio D."/>
            <person name="Eiglmeier K."/>
            <person name="Eisenstadt E."/>
            <person name="El-Dorry H."/>
            <person name="Gelbart W.M."/>
            <person name="Gomes S.L."/>
            <person name="Hammond M."/>
            <person name="Hannick L.I."/>
            <person name="Hogan J.R."/>
            <person name="Holmes M.H."/>
            <person name="Jaffe D."/>
            <person name="Johnston J.S."/>
            <person name="Kennedy R.C."/>
            <person name="Koo H."/>
            <person name="Kravitz S."/>
            <person name="Kriventseva E.V."/>
            <person name="Kulp D."/>
            <person name="Labutti K."/>
            <person name="Lee E."/>
            <person name="Li S."/>
            <person name="Lovin D.D."/>
            <person name="Mao C."/>
            <person name="Mauceli E."/>
            <person name="Menck C.F."/>
            <person name="Miller J.R."/>
            <person name="Montgomery P."/>
            <person name="Mori A."/>
            <person name="Nascimento A.L."/>
            <person name="Naveira H.F."/>
            <person name="Nusbaum C."/>
            <person name="O'leary S."/>
            <person name="Orvis J."/>
            <person name="Pertea M."/>
            <person name="Quesneville H."/>
            <person name="Reidenbach K.R."/>
            <person name="Rogers Y.H."/>
            <person name="Roth C.W."/>
            <person name="Schneider J.R."/>
            <person name="Schatz M."/>
            <person name="Shumway M."/>
            <person name="Stanke M."/>
            <person name="Stinson E.O."/>
            <person name="Tubio J.M."/>
            <person name="Vanzee J.P."/>
            <person name="Verjovski-Almeida S."/>
            <person name="Werner D."/>
            <person name="White O."/>
            <person name="Wyder S."/>
            <person name="Zeng Q."/>
            <person name="Zhao Q."/>
            <person name="Zhao Y."/>
            <person name="Hill C.A."/>
            <person name="Raikhel A.S."/>
            <person name="Soares M.B."/>
            <person name="Knudson D.L."/>
            <person name="Lee N.H."/>
            <person name="Galagan J."/>
            <person name="Salzberg S.L."/>
            <person name="Paulsen I.T."/>
            <person name="Dimopoulos G."/>
            <person name="Collins F.H."/>
            <person name="Birren B."/>
            <person name="Fraser-Liggett C.M."/>
            <person name="Severson D.W."/>
        </authorList>
    </citation>
    <scope>NUCLEOTIDE SEQUENCE [LARGE SCALE GENOMIC DNA]</scope>
    <source>
        <strain evidence="11">Liverpool</strain>
    </source>
</reference>
<evidence type="ECO:0000256" key="8">
    <source>
        <dbReference type="ARBA" id="ARBA00023136"/>
    </source>
</evidence>
<keyword evidence="4 10" id="KW-0812">Transmembrane</keyword>
<dbReference type="GO" id="GO:0030148">
    <property type="term" value="P:sphingolipid biosynthetic process"/>
    <property type="evidence" value="ECO:0007669"/>
    <property type="project" value="TreeGrafter"/>
</dbReference>
<name>A0A1S4F975_AEDAE</name>
<evidence type="ECO:0000256" key="9">
    <source>
        <dbReference type="ARBA" id="ARBA00023160"/>
    </source>
</evidence>
<evidence type="ECO:0000256" key="5">
    <source>
        <dbReference type="ARBA" id="ARBA00022832"/>
    </source>
</evidence>
<keyword evidence="8 10" id="KW-0472">Membrane</keyword>
<protein>
    <recommendedName>
        <fullName evidence="10">Elongation of very long chain fatty acids protein</fullName>
        <ecNumber evidence="10">2.3.1.199</ecNumber>
    </recommendedName>
    <alternativeName>
        <fullName evidence="10">Very-long-chain 3-oxoacyl-CoA synthase</fullName>
    </alternativeName>
</protein>
<organism evidence="11 12">
    <name type="scientific">Aedes aegypti</name>
    <name type="common">Yellowfever mosquito</name>
    <name type="synonym">Culex aegypti</name>
    <dbReference type="NCBI Taxonomy" id="7159"/>
    <lineage>
        <taxon>Eukaryota</taxon>
        <taxon>Metazoa</taxon>
        <taxon>Ecdysozoa</taxon>
        <taxon>Arthropoda</taxon>
        <taxon>Hexapoda</taxon>
        <taxon>Insecta</taxon>
        <taxon>Pterygota</taxon>
        <taxon>Neoptera</taxon>
        <taxon>Endopterygota</taxon>
        <taxon>Diptera</taxon>
        <taxon>Nematocera</taxon>
        <taxon>Culicoidea</taxon>
        <taxon>Culicidae</taxon>
        <taxon>Culicinae</taxon>
        <taxon>Aedini</taxon>
        <taxon>Aedes</taxon>
        <taxon>Stegomyia</taxon>
    </lineage>
</organism>
<dbReference type="AlphaFoldDB" id="A0A1S4F975"/>
<dbReference type="KEGG" id="aag:5565723"/>
<evidence type="ECO:0000313" key="11">
    <source>
        <dbReference type="EMBL" id="EAT43629.1"/>
    </source>
</evidence>
<dbReference type="PANTHER" id="PTHR11157">
    <property type="entry name" value="FATTY ACID ACYL TRANSFERASE-RELATED"/>
    <property type="match status" value="1"/>
</dbReference>
<feature type="transmembrane region" description="Helical" evidence="10">
    <location>
        <begin position="235"/>
        <end position="256"/>
    </location>
</feature>
<evidence type="ECO:0000256" key="3">
    <source>
        <dbReference type="ARBA" id="ARBA00022679"/>
    </source>
</evidence>
<keyword evidence="7 10" id="KW-0443">Lipid metabolism</keyword>
<feature type="transmembrane region" description="Helical" evidence="10">
    <location>
        <begin position="210"/>
        <end position="229"/>
    </location>
</feature>
<evidence type="ECO:0000256" key="2">
    <source>
        <dbReference type="ARBA" id="ARBA00022516"/>
    </source>
</evidence>
<accession>A0A1S4F975</accession>
<dbReference type="InterPro" id="IPR030457">
    <property type="entry name" value="ELO_CS"/>
</dbReference>
<reference evidence="11" key="3">
    <citation type="submission" date="2012-09" db="EMBL/GenBank/DDBJ databases">
        <authorList>
            <consortium name="VectorBase"/>
        </authorList>
    </citation>
    <scope>NUCLEOTIDE SEQUENCE</scope>
    <source>
        <strain evidence="11">Liverpool</strain>
    </source>
</reference>
<reference evidence="11" key="1">
    <citation type="submission" date="2005-10" db="EMBL/GenBank/DDBJ databases">
        <authorList>
            <person name="Loftus B.J."/>
            <person name="Nene V.M."/>
            <person name="Hannick L.I."/>
            <person name="Bidwell S."/>
            <person name="Haas B."/>
            <person name="Amedeo P."/>
            <person name="Orvis J."/>
            <person name="Wortman J.R."/>
            <person name="White O.R."/>
            <person name="Salzberg S."/>
            <person name="Shumway M."/>
            <person name="Koo H."/>
            <person name="Zhao Y."/>
            <person name="Holmes M."/>
            <person name="Miller J."/>
            <person name="Schatz M."/>
            <person name="Pop M."/>
            <person name="Pai G."/>
            <person name="Utterback T."/>
            <person name="Rogers Y.-H."/>
            <person name="Kravitz S."/>
            <person name="Fraser C.M."/>
        </authorList>
    </citation>
    <scope>NUCLEOTIDE SEQUENCE</scope>
    <source>
        <strain evidence="11">Liverpool</strain>
    </source>
</reference>
<evidence type="ECO:0000256" key="1">
    <source>
        <dbReference type="ARBA" id="ARBA00004141"/>
    </source>
</evidence>
<feature type="transmembrane region" description="Helical" evidence="10">
    <location>
        <begin position="171"/>
        <end position="190"/>
    </location>
</feature>
<dbReference type="EMBL" id="CH477321">
    <property type="protein sequence ID" value="EAT43629.1"/>
    <property type="molecule type" value="Genomic_DNA"/>
</dbReference>
<evidence type="ECO:0000256" key="7">
    <source>
        <dbReference type="ARBA" id="ARBA00023098"/>
    </source>
</evidence>
<dbReference type="InterPro" id="IPR002076">
    <property type="entry name" value="ELO_fam"/>
</dbReference>
<evidence type="ECO:0000256" key="4">
    <source>
        <dbReference type="ARBA" id="ARBA00022692"/>
    </source>
</evidence>
<feature type="transmembrane region" description="Helical" evidence="10">
    <location>
        <begin position="148"/>
        <end position="165"/>
    </location>
</feature>
<dbReference type="Pfam" id="PF01151">
    <property type="entry name" value="ELO"/>
    <property type="match status" value="1"/>
</dbReference>
<dbReference type="OrthoDB" id="434092at2759"/>
<dbReference type="GO" id="GO:0009922">
    <property type="term" value="F:fatty acid elongase activity"/>
    <property type="evidence" value="ECO:0007669"/>
    <property type="project" value="UniProtKB-EC"/>
</dbReference>
<keyword evidence="9 10" id="KW-0275">Fatty acid biosynthesis</keyword>
<dbReference type="GO" id="GO:0005789">
    <property type="term" value="C:endoplasmic reticulum membrane"/>
    <property type="evidence" value="ECO:0007669"/>
    <property type="project" value="TreeGrafter"/>
</dbReference>
<sequence>MSFILEKLFNSYNQFILENRDDRSSHLPLMDGTWQVPTIIAVYLMAVLKFGPRFMENRKPYDLKNWIRLYNVVQIAANSAFFLYEIYLLAKRPNFSYVCQPVDFSRTTSGYEELYISYAYFLLKVLDLADTMFFVLRKKQSHVSFLHVYHHAIMVTMTYLGVLFVPGGHIYLLGLWNTLVHAIMYAYYYLASYGSPLAARFKKYMTRMQLVQFIHLGIHFGRPALTMLDCGFPQLWHWIGFGQAIFILGMFMDFYIKSYVKKPKMQ</sequence>
<gene>
    <name evidence="11" type="ORF">AaeL_AAEL004947</name>
</gene>
<keyword evidence="3 10" id="KW-0808">Transferase</keyword>
<comment type="catalytic activity">
    <reaction evidence="10">
        <text>a very-long-chain acyl-CoA + malonyl-CoA + H(+) = a very-long-chain 3-oxoacyl-CoA + CO2 + CoA</text>
        <dbReference type="Rhea" id="RHEA:32727"/>
        <dbReference type="ChEBI" id="CHEBI:15378"/>
        <dbReference type="ChEBI" id="CHEBI:16526"/>
        <dbReference type="ChEBI" id="CHEBI:57287"/>
        <dbReference type="ChEBI" id="CHEBI:57384"/>
        <dbReference type="ChEBI" id="CHEBI:90725"/>
        <dbReference type="ChEBI" id="CHEBI:90736"/>
        <dbReference type="EC" id="2.3.1.199"/>
    </reaction>
</comment>
<feature type="transmembrane region" description="Helical" evidence="10">
    <location>
        <begin position="115"/>
        <end position="136"/>
    </location>
</feature>
<proteinExistence type="inferred from homology"/>
<feature type="transmembrane region" description="Helical" evidence="10">
    <location>
        <begin position="32"/>
        <end position="48"/>
    </location>
</feature>
<keyword evidence="6 10" id="KW-1133">Transmembrane helix</keyword>
<comment type="similarity">
    <text evidence="10">Belongs to the ELO family.</text>
</comment>
<keyword evidence="5 10" id="KW-0276">Fatty acid metabolism</keyword>
<dbReference type="GO" id="GO:0042761">
    <property type="term" value="P:very long-chain fatty acid biosynthetic process"/>
    <property type="evidence" value="ECO:0007669"/>
    <property type="project" value="TreeGrafter"/>
</dbReference>
<dbReference type="PANTHER" id="PTHR11157:SF116">
    <property type="entry name" value="ELONGATION OF VERY LONG CHAIN FATTY ACIDS PROTEIN-RELATED"/>
    <property type="match status" value="1"/>
</dbReference>
<keyword evidence="2 10" id="KW-0444">Lipid biosynthesis</keyword>
<comment type="subcellular location">
    <subcellularLocation>
        <location evidence="1">Membrane</location>
        <topology evidence="1">Multi-pass membrane protein</topology>
    </subcellularLocation>
</comment>
<feature type="transmembrane region" description="Helical" evidence="10">
    <location>
        <begin position="69"/>
        <end position="90"/>
    </location>
</feature>